<dbReference type="GO" id="GO:0005737">
    <property type="term" value="C:cytoplasm"/>
    <property type="evidence" value="ECO:0007669"/>
    <property type="project" value="UniProtKB-SubCell"/>
</dbReference>
<gene>
    <name evidence="10" type="ORF">A2722_02525</name>
</gene>
<dbReference type="GO" id="GO:0032259">
    <property type="term" value="P:methylation"/>
    <property type="evidence" value="ECO:0007669"/>
    <property type="project" value="UniProtKB-KW"/>
</dbReference>
<dbReference type="InterPro" id="IPR000682">
    <property type="entry name" value="PCMT"/>
</dbReference>
<dbReference type="AlphaFoldDB" id="A0A1F5PGI0"/>
<proteinExistence type="inferred from homology"/>
<dbReference type="SUPFAM" id="SSF53335">
    <property type="entry name" value="S-adenosyl-L-methionine-dependent methyltransferases"/>
    <property type="match status" value="1"/>
</dbReference>
<reference evidence="10 11" key="1">
    <citation type="journal article" date="2016" name="Nat. Commun.">
        <title>Thousands of microbial genomes shed light on interconnected biogeochemical processes in an aquifer system.</title>
        <authorList>
            <person name="Anantharaman K."/>
            <person name="Brown C.T."/>
            <person name="Hug L.A."/>
            <person name="Sharon I."/>
            <person name="Castelle C.J."/>
            <person name="Probst A.J."/>
            <person name="Thomas B.C."/>
            <person name="Singh A."/>
            <person name="Wilkins M.J."/>
            <person name="Karaoz U."/>
            <person name="Brodie E.L."/>
            <person name="Williams K.H."/>
            <person name="Hubbard S.S."/>
            <person name="Banfield J.F."/>
        </authorList>
    </citation>
    <scope>NUCLEOTIDE SEQUENCE [LARGE SCALE GENOMIC DNA]</scope>
</reference>
<evidence type="ECO:0000256" key="5">
    <source>
        <dbReference type="ARBA" id="ARBA00022490"/>
    </source>
</evidence>
<dbReference type="PANTHER" id="PTHR11579:SF0">
    <property type="entry name" value="PROTEIN-L-ISOASPARTATE(D-ASPARTATE) O-METHYLTRANSFERASE"/>
    <property type="match status" value="1"/>
</dbReference>
<comment type="caution">
    <text evidence="10">The sequence shown here is derived from an EMBL/GenBank/DDBJ whole genome shotgun (WGS) entry which is preliminary data.</text>
</comment>
<keyword evidence="8" id="KW-0949">S-adenosyl-L-methionine</keyword>
<protein>
    <recommendedName>
        <fullName evidence="4 9">Protein-L-isoaspartate O-methyltransferase</fullName>
        <ecNumber evidence="3 9">2.1.1.77</ecNumber>
    </recommendedName>
</protein>
<dbReference type="Proteomes" id="UP000178377">
    <property type="component" value="Unassembled WGS sequence"/>
</dbReference>
<evidence type="ECO:0000256" key="7">
    <source>
        <dbReference type="ARBA" id="ARBA00022679"/>
    </source>
</evidence>
<dbReference type="CDD" id="cd02440">
    <property type="entry name" value="AdoMet_MTases"/>
    <property type="match status" value="1"/>
</dbReference>
<dbReference type="EC" id="2.1.1.77" evidence="3 9"/>
<comment type="subcellular location">
    <subcellularLocation>
        <location evidence="1">Cytoplasm</location>
    </subcellularLocation>
</comment>
<evidence type="ECO:0000313" key="11">
    <source>
        <dbReference type="Proteomes" id="UP000178377"/>
    </source>
</evidence>
<accession>A0A1F5PGI0</accession>
<evidence type="ECO:0000256" key="4">
    <source>
        <dbReference type="ARBA" id="ARBA00013346"/>
    </source>
</evidence>
<evidence type="ECO:0000256" key="9">
    <source>
        <dbReference type="NCBIfam" id="TIGR00080"/>
    </source>
</evidence>
<organism evidence="10 11">
    <name type="scientific">Candidatus Doudnabacteria bacterium RIFCSPHIGHO2_01_FULL_50_11</name>
    <dbReference type="NCBI Taxonomy" id="1817828"/>
    <lineage>
        <taxon>Bacteria</taxon>
        <taxon>Candidatus Doudnaibacteriota</taxon>
    </lineage>
</organism>
<keyword evidence="5" id="KW-0963">Cytoplasm</keyword>
<comment type="similarity">
    <text evidence="2">Belongs to the methyltransferase superfamily. L-isoaspartyl/D-aspartyl protein methyltransferase family.</text>
</comment>
<dbReference type="GO" id="GO:0004719">
    <property type="term" value="F:protein-L-isoaspartate (D-aspartate) O-methyltransferase activity"/>
    <property type="evidence" value="ECO:0007669"/>
    <property type="project" value="UniProtKB-UniRule"/>
</dbReference>
<evidence type="ECO:0000256" key="2">
    <source>
        <dbReference type="ARBA" id="ARBA00005369"/>
    </source>
</evidence>
<dbReference type="PANTHER" id="PTHR11579">
    <property type="entry name" value="PROTEIN-L-ISOASPARTATE O-METHYLTRANSFERASE"/>
    <property type="match status" value="1"/>
</dbReference>
<keyword evidence="7 10" id="KW-0808">Transferase</keyword>
<dbReference type="EMBL" id="MFEO01000030">
    <property type="protein sequence ID" value="OGE88752.1"/>
    <property type="molecule type" value="Genomic_DNA"/>
</dbReference>
<evidence type="ECO:0000256" key="6">
    <source>
        <dbReference type="ARBA" id="ARBA00022603"/>
    </source>
</evidence>
<dbReference type="GO" id="GO:0030091">
    <property type="term" value="P:protein repair"/>
    <property type="evidence" value="ECO:0007669"/>
    <property type="project" value="UniProtKB-UniRule"/>
</dbReference>
<sequence length="214" mass="23043">MRELTAQLRESGVLKNPALKSAFEQVDRADFVPAALRAQAYEDQALPTVGGQTISQPSTVAFMLEKLDPKPANKILDVGFGSAWTTALLASIAGDAGAVYGLEVRPDVFRFGEQNLKKYNFSNVRLRAGSGNDGWPEHAPYDRILVSAAAQVIPEALVEQLAVGGRMVLPVVDSGAGRGNEGMFNQSIVVVHKLKSGKLHQQKFPGFVFVPLVK</sequence>
<evidence type="ECO:0000256" key="3">
    <source>
        <dbReference type="ARBA" id="ARBA00011890"/>
    </source>
</evidence>
<evidence type="ECO:0000256" key="8">
    <source>
        <dbReference type="ARBA" id="ARBA00022691"/>
    </source>
</evidence>
<dbReference type="STRING" id="1817828.A2722_02525"/>
<dbReference type="InterPro" id="IPR029063">
    <property type="entry name" value="SAM-dependent_MTases_sf"/>
</dbReference>
<evidence type="ECO:0000256" key="1">
    <source>
        <dbReference type="ARBA" id="ARBA00004496"/>
    </source>
</evidence>
<dbReference type="NCBIfam" id="TIGR00080">
    <property type="entry name" value="pimt"/>
    <property type="match status" value="1"/>
</dbReference>
<evidence type="ECO:0000313" key="10">
    <source>
        <dbReference type="EMBL" id="OGE88752.1"/>
    </source>
</evidence>
<name>A0A1F5PGI0_9BACT</name>
<keyword evidence="6 10" id="KW-0489">Methyltransferase</keyword>
<dbReference type="Pfam" id="PF01135">
    <property type="entry name" value="PCMT"/>
    <property type="match status" value="1"/>
</dbReference>
<dbReference type="Gene3D" id="3.40.50.150">
    <property type="entry name" value="Vaccinia Virus protein VP39"/>
    <property type="match status" value="1"/>
</dbReference>